<protein>
    <recommendedName>
        <fullName evidence="6">Geranylgeranyl transferase type-2 subunit alpha</fullName>
        <ecNumber evidence="6">2.5.1.60</ecNumber>
    </recommendedName>
    <alternativeName>
        <fullName evidence="6">Geranylgeranyl transferase type II subunit alpha</fullName>
    </alternativeName>
</protein>
<feature type="compositionally biased region" description="Low complexity" evidence="7">
    <location>
        <begin position="11"/>
        <end position="20"/>
    </location>
</feature>
<evidence type="ECO:0000256" key="7">
    <source>
        <dbReference type="SAM" id="MobiDB-lite"/>
    </source>
</evidence>
<name>A0A6A7BXJ4_9PEZI</name>
<dbReference type="GO" id="GO:0004663">
    <property type="term" value="F:Rab geranylgeranyltransferase activity"/>
    <property type="evidence" value="ECO:0007669"/>
    <property type="project" value="UniProtKB-UniRule"/>
</dbReference>
<dbReference type="GO" id="GO:0097354">
    <property type="term" value="P:prenylation"/>
    <property type="evidence" value="ECO:0007669"/>
    <property type="project" value="UniProtKB-UniRule"/>
</dbReference>
<dbReference type="EC" id="2.5.1.60" evidence="6"/>
<proteinExistence type="inferred from homology"/>
<accession>A0A6A7BXJ4</accession>
<dbReference type="EMBL" id="MU005993">
    <property type="protein sequence ID" value="KAF2859429.1"/>
    <property type="molecule type" value="Genomic_DNA"/>
</dbReference>
<dbReference type="Pfam" id="PF01239">
    <property type="entry name" value="PPTA"/>
    <property type="match status" value="5"/>
</dbReference>
<comment type="similarity">
    <text evidence="1 6">Belongs to the protein prenyltransferase subunit alpha family.</text>
</comment>
<evidence type="ECO:0000256" key="3">
    <source>
        <dbReference type="ARBA" id="ARBA00022679"/>
    </source>
</evidence>
<evidence type="ECO:0000256" key="6">
    <source>
        <dbReference type="RuleBase" id="RU367120"/>
    </source>
</evidence>
<comment type="function">
    <text evidence="6">Catalyzes the transfer of a geranyl-geranyl moiety from geranyl-geranyl pyrophosphate to cysteines occuring in specific C-terminal amino acid sequences.</text>
</comment>
<dbReference type="AlphaFoldDB" id="A0A6A7BXJ4"/>
<evidence type="ECO:0000313" key="8">
    <source>
        <dbReference type="EMBL" id="KAF2859429.1"/>
    </source>
</evidence>
<dbReference type="PANTHER" id="PTHR11129:SF2">
    <property type="entry name" value="GERANYLGERANYL TRANSFERASE TYPE-2 SUBUNIT ALPHA"/>
    <property type="match status" value="1"/>
</dbReference>
<evidence type="ECO:0000256" key="2">
    <source>
        <dbReference type="ARBA" id="ARBA00022602"/>
    </source>
</evidence>
<dbReference type="OrthoDB" id="1658at2759"/>
<keyword evidence="2 6" id="KW-0637">Prenyltransferase</keyword>
<organism evidence="8 9">
    <name type="scientific">Piedraia hortae CBS 480.64</name>
    <dbReference type="NCBI Taxonomy" id="1314780"/>
    <lineage>
        <taxon>Eukaryota</taxon>
        <taxon>Fungi</taxon>
        <taxon>Dikarya</taxon>
        <taxon>Ascomycota</taxon>
        <taxon>Pezizomycotina</taxon>
        <taxon>Dothideomycetes</taxon>
        <taxon>Dothideomycetidae</taxon>
        <taxon>Capnodiales</taxon>
        <taxon>Piedraiaceae</taxon>
        <taxon>Piedraia</taxon>
    </lineage>
</organism>
<keyword evidence="4" id="KW-0677">Repeat</keyword>
<dbReference type="Gene3D" id="1.25.40.120">
    <property type="entry name" value="Protein prenylyltransferase"/>
    <property type="match status" value="1"/>
</dbReference>
<sequence>MVSHGVPRPSAPALPKSSAAQAKERAQIEKYRSLEDSVRQRMRDKDFSHETYTLILALLGMNPEYYTVWNWRRILLGDYFTKEAGKNGVLSEGCTEGQKEISLLINEDLQSTLPLLKQTPKCYWIWNHRLWLLRTATEMLPSQMAAALWETELGLVGKMLSLDNRNFHGWGYRRLAVAELEKLRDTSMTESEWAYTTDMVKRDLSNFSAWHRRSELLPKVISDRGDDKRNEILEKEFEWVTTALWTDPADQSLWFYHSFLLDFVGPDKQEDHHFVKKELDNLREMKDEGEMSKYLFLALLQCCDLQGHVEEDERREWITTLQKIDPLRKGRWDDMQ</sequence>
<keyword evidence="3 6" id="KW-0808">Transferase</keyword>
<evidence type="ECO:0000313" key="9">
    <source>
        <dbReference type="Proteomes" id="UP000799421"/>
    </source>
</evidence>
<comment type="catalytic activity">
    <reaction evidence="5 6">
        <text>geranylgeranyl diphosphate + L-cysteinyl-[protein] = S-geranylgeranyl-L-cysteinyl-[protein] + diphosphate</text>
        <dbReference type="Rhea" id="RHEA:21240"/>
        <dbReference type="Rhea" id="RHEA-COMP:10131"/>
        <dbReference type="Rhea" id="RHEA-COMP:11537"/>
        <dbReference type="ChEBI" id="CHEBI:29950"/>
        <dbReference type="ChEBI" id="CHEBI:33019"/>
        <dbReference type="ChEBI" id="CHEBI:57533"/>
        <dbReference type="ChEBI" id="CHEBI:86021"/>
        <dbReference type="EC" id="2.5.1.60"/>
    </reaction>
</comment>
<dbReference type="PANTHER" id="PTHR11129">
    <property type="entry name" value="PROTEIN FARNESYLTRANSFERASE ALPHA SUBUNIT/RAB GERANYLGERANYL TRANSFERASE ALPHA SUBUNIT"/>
    <property type="match status" value="1"/>
</dbReference>
<evidence type="ECO:0000256" key="1">
    <source>
        <dbReference type="ARBA" id="ARBA00006734"/>
    </source>
</evidence>
<dbReference type="InterPro" id="IPR002088">
    <property type="entry name" value="Prenyl_trans_a"/>
</dbReference>
<dbReference type="Proteomes" id="UP000799421">
    <property type="component" value="Unassembled WGS sequence"/>
</dbReference>
<evidence type="ECO:0000256" key="4">
    <source>
        <dbReference type="ARBA" id="ARBA00022737"/>
    </source>
</evidence>
<dbReference type="PROSITE" id="PS51147">
    <property type="entry name" value="PFTA"/>
    <property type="match status" value="3"/>
</dbReference>
<keyword evidence="9" id="KW-1185">Reference proteome</keyword>
<evidence type="ECO:0000256" key="5">
    <source>
        <dbReference type="ARBA" id="ARBA00047658"/>
    </source>
</evidence>
<reference evidence="8" key="1">
    <citation type="journal article" date="2020" name="Stud. Mycol.">
        <title>101 Dothideomycetes genomes: a test case for predicting lifestyles and emergence of pathogens.</title>
        <authorList>
            <person name="Haridas S."/>
            <person name="Albert R."/>
            <person name="Binder M."/>
            <person name="Bloem J."/>
            <person name="Labutti K."/>
            <person name="Salamov A."/>
            <person name="Andreopoulos B."/>
            <person name="Baker S."/>
            <person name="Barry K."/>
            <person name="Bills G."/>
            <person name="Bluhm B."/>
            <person name="Cannon C."/>
            <person name="Castanera R."/>
            <person name="Culley D."/>
            <person name="Daum C."/>
            <person name="Ezra D."/>
            <person name="Gonzalez J."/>
            <person name="Henrissat B."/>
            <person name="Kuo A."/>
            <person name="Liang C."/>
            <person name="Lipzen A."/>
            <person name="Lutzoni F."/>
            <person name="Magnuson J."/>
            <person name="Mondo S."/>
            <person name="Nolan M."/>
            <person name="Ohm R."/>
            <person name="Pangilinan J."/>
            <person name="Park H.-J."/>
            <person name="Ramirez L."/>
            <person name="Alfaro M."/>
            <person name="Sun H."/>
            <person name="Tritt A."/>
            <person name="Yoshinaga Y."/>
            <person name="Zwiers L.-H."/>
            <person name="Turgeon B."/>
            <person name="Goodwin S."/>
            <person name="Spatafora J."/>
            <person name="Crous P."/>
            <person name="Grigoriev I."/>
        </authorList>
    </citation>
    <scope>NUCLEOTIDE SEQUENCE</scope>
    <source>
        <strain evidence="8">CBS 480.64</strain>
    </source>
</reference>
<dbReference type="GO" id="GO:0005968">
    <property type="term" value="C:Rab-protein geranylgeranyltransferase complex"/>
    <property type="evidence" value="ECO:0007669"/>
    <property type="project" value="TreeGrafter"/>
</dbReference>
<feature type="region of interest" description="Disordered" evidence="7">
    <location>
        <begin position="1"/>
        <end position="20"/>
    </location>
</feature>
<dbReference type="SUPFAM" id="SSF48439">
    <property type="entry name" value="Protein prenylyltransferase"/>
    <property type="match status" value="1"/>
</dbReference>
<gene>
    <name evidence="8" type="ORF">K470DRAFT_277756</name>
</gene>